<dbReference type="OrthoDB" id="4048181at2759"/>
<dbReference type="Gene3D" id="2.60.40.4160">
    <property type="match status" value="1"/>
</dbReference>
<dbReference type="RefSeq" id="XP_003673086.1">
    <property type="nucleotide sequence ID" value="XM_003673038.1"/>
</dbReference>
<dbReference type="EMBL" id="HE576752">
    <property type="protein sequence ID" value="CCC66694.1"/>
    <property type="molecule type" value="Genomic_DNA"/>
</dbReference>
<dbReference type="GO" id="GO:0005737">
    <property type="term" value="C:cytoplasm"/>
    <property type="evidence" value="ECO:0007669"/>
    <property type="project" value="TreeGrafter"/>
</dbReference>
<evidence type="ECO:0000259" key="3">
    <source>
        <dbReference type="Pfam" id="PF18482"/>
    </source>
</evidence>
<dbReference type="PANTHER" id="PTHR22997:SF0">
    <property type="entry name" value="PIH1 DOMAIN-CONTAINING PROTEIN 1"/>
    <property type="match status" value="1"/>
</dbReference>
<evidence type="ECO:0000313" key="5">
    <source>
        <dbReference type="Proteomes" id="UP000001640"/>
    </source>
</evidence>
<dbReference type="HOGENOM" id="CLU_072113_0_0_1"/>
<evidence type="ECO:0008006" key="6">
    <source>
        <dbReference type="Google" id="ProtNLM"/>
    </source>
</evidence>
<dbReference type="STRING" id="1064592.G0V5F8"/>
<comment type="similarity">
    <text evidence="1">Belongs to the PIH1 family.</text>
</comment>
<reference evidence="4 5" key="1">
    <citation type="journal article" date="2011" name="Proc. Natl. Acad. Sci. U.S.A.">
        <title>Evolutionary erosion of yeast sex chromosomes by mating-type switching accidents.</title>
        <authorList>
            <person name="Gordon J.L."/>
            <person name="Armisen D."/>
            <person name="Proux-Wera E."/>
            <person name="Oheigeartaigh S.S."/>
            <person name="Byrne K.P."/>
            <person name="Wolfe K.H."/>
        </authorList>
    </citation>
    <scope>NUCLEOTIDE SEQUENCE [LARGE SCALE GENOMIC DNA]</scope>
    <source>
        <strain evidence="5">ATCC 76901 / BCRC 22586 / CBS 4309 / NBRC 1992 / NRRL Y-12630</strain>
    </source>
</reference>
<evidence type="ECO:0000256" key="1">
    <source>
        <dbReference type="ARBA" id="ARBA00008511"/>
    </source>
</evidence>
<evidence type="ECO:0000313" key="4">
    <source>
        <dbReference type="EMBL" id="CCC66694.1"/>
    </source>
</evidence>
<dbReference type="InterPro" id="IPR041441">
    <property type="entry name" value="Pih1_CS_Ascomycota"/>
</dbReference>
<dbReference type="OMA" id="DNQWEIP"/>
<keyword evidence="5" id="KW-1185">Reference proteome</keyword>
<dbReference type="GO" id="GO:0000492">
    <property type="term" value="P:box C/D snoRNP assembly"/>
    <property type="evidence" value="ECO:0007669"/>
    <property type="project" value="EnsemblFungi"/>
</dbReference>
<dbReference type="GO" id="GO:0006364">
    <property type="term" value="P:rRNA processing"/>
    <property type="evidence" value="ECO:0007669"/>
    <property type="project" value="EnsemblFungi"/>
</dbReference>
<evidence type="ECO:0000259" key="2">
    <source>
        <dbReference type="Pfam" id="PF08190"/>
    </source>
</evidence>
<dbReference type="GO" id="GO:1990904">
    <property type="term" value="C:ribonucleoprotein complex"/>
    <property type="evidence" value="ECO:0007669"/>
    <property type="project" value="TreeGrafter"/>
</dbReference>
<proteinExistence type="inferred from homology"/>
<organism evidence="4 5">
    <name type="scientific">Naumovozyma castellii</name>
    <name type="common">Yeast</name>
    <name type="synonym">Saccharomyces castellii</name>
    <dbReference type="NCBI Taxonomy" id="27288"/>
    <lineage>
        <taxon>Eukaryota</taxon>
        <taxon>Fungi</taxon>
        <taxon>Dikarya</taxon>
        <taxon>Ascomycota</taxon>
        <taxon>Saccharomycotina</taxon>
        <taxon>Saccharomycetes</taxon>
        <taxon>Saccharomycetales</taxon>
        <taxon>Saccharomycetaceae</taxon>
        <taxon>Naumovozyma</taxon>
    </lineage>
</organism>
<feature type="domain" description="PIH1 N-terminal" evidence="2">
    <location>
        <begin position="20"/>
        <end position="155"/>
    </location>
</feature>
<dbReference type="eggNOG" id="KOG4356">
    <property type="taxonomic scope" value="Eukaryota"/>
</dbReference>
<dbReference type="Proteomes" id="UP000001640">
    <property type="component" value="Chromosome 1"/>
</dbReference>
<protein>
    <recommendedName>
        <fullName evidence="6">PIH1 N-terminal domain-containing protein</fullName>
    </recommendedName>
</protein>
<dbReference type="Pfam" id="PF08190">
    <property type="entry name" value="PIH1"/>
    <property type="match status" value="1"/>
</dbReference>
<dbReference type="InterPro" id="IPR050734">
    <property type="entry name" value="PIH1/Kintoun_subfamily"/>
</dbReference>
<sequence>MAQTEDDFLIRPISTAQDPIITIHPTPKFVIKSKLTPTNSKLFINVCQDANVPSPSIPFQPNVVYPLIMRDEWEIPILTSPMRQDTDKKGSPCHVCDCIINDQCMQWIAKDLQLREILIEWCLEAVELREAVTVDRDAVKLPKLTCKGSLPLPVLEIPKRELERDFKRDIASIIEENTVDEPVKVLQLKRTQNDDPDDTLPPLFPQSGNVQGPLIEEIDVDMDDLKITKQEPTSSRTSPLLKDLHFETVMRKTNNTQRYKLRIDITSEIDSSLDLHLAYDRTNNELILQNLNTVEFIEKKIKIPLPNIFTYENIKQSECFFIKKQKRLIIFI</sequence>
<dbReference type="InterPro" id="IPR012981">
    <property type="entry name" value="PIH1_N"/>
</dbReference>
<dbReference type="GO" id="GO:0097255">
    <property type="term" value="C:R2TP complex"/>
    <property type="evidence" value="ECO:0007669"/>
    <property type="project" value="EnsemblFungi"/>
</dbReference>
<gene>
    <name evidence="4" type="primary">NCAS0A01350</name>
    <name evidence="4" type="ordered locus">NCAS_0A01350</name>
</gene>
<feature type="domain" description="Pih1 Ascomycota CS" evidence="3">
    <location>
        <begin position="244"/>
        <end position="332"/>
    </location>
</feature>
<dbReference type="GeneID" id="96900184"/>
<dbReference type="FunCoup" id="G0V5F8">
    <property type="interactions" value="95"/>
</dbReference>
<name>G0V5F8_NAUCA</name>
<dbReference type="Pfam" id="PF18482">
    <property type="entry name" value="Pih1_fungal_CS"/>
    <property type="match status" value="1"/>
</dbReference>
<dbReference type="InParanoid" id="G0V5F8"/>
<reference key="2">
    <citation type="submission" date="2011-08" db="EMBL/GenBank/DDBJ databases">
        <title>Genome sequence of Naumovozyma castellii.</title>
        <authorList>
            <person name="Gordon J.L."/>
            <person name="Armisen D."/>
            <person name="Proux-Wera E."/>
            <person name="OhEigeartaigh S.S."/>
            <person name="Byrne K.P."/>
            <person name="Wolfe K.H."/>
        </authorList>
    </citation>
    <scope>NUCLEOTIDE SEQUENCE</scope>
    <source>
        <strain>Type strain:CBS 4309</strain>
    </source>
</reference>
<dbReference type="GO" id="GO:0006457">
    <property type="term" value="P:protein folding"/>
    <property type="evidence" value="ECO:0007669"/>
    <property type="project" value="EnsemblFungi"/>
</dbReference>
<dbReference type="PANTHER" id="PTHR22997">
    <property type="entry name" value="PIH1 DOMAIN-CONTAINING PROTEIN 1"/>
    <property type="match status" value="1"/>
</dbReference>
<accession>G0V5F8</accession>
<dbReference type="AlphaFoldDB" id="G0V5F8"/>
<dbReference type="KEGG" id="ncs:NCAS_0A01350"/>